<sequence length="133" mass="14229">MTVISLMLAVPDAAAASAWYARALGATELWNLGSVIGLEAQGAAFFIAEAENNGWQNPGALGGTTVRVEVFLDDPDGFAERAAAAGANYHDPVRDHEMPWGTHRQGGFFDPYGHLWLVGDASPLRRHAETGHE</sequence>
<keyword evidence="3" id="KW-1185">Reference proteome</keyword>
<dbReference type="InterPro" id="IPR004360">
    <property type="entry name" value="Glyas_Fos-R_dOase_dom"/>
</dbReference>
<dbReference type="Proteomes" id="UP001589894">
    <property type="component" value="Unassembled WGS sequence"/>
</dbReference>
<dbReference type="InterPro" id="IPR037523">
    <property type="entry name" value="VOC_core"/>
</dbReference>
<dbReference type="PANTHER" id="PTHR34109:SF1">
    <property type="entry name" value="VOC DOMAIN-CONTAINING PROTEIN"/>
    <property type="match status" value="1"/>
</dbReference>
<dbReference type="Pfam" id="PF00903">
    <property type="entry name" value="Glyoxalase"/>
    <property type="match status" value="1"/>
</dbReference>
<name>A0ABV6NW39_9ACTN</name>
<dbReference type="PANTHER" id="PTHR34109">
    <property type="entry name" value="BNAUNNG04460D PROTEIN-RELATED"/>
    <property type="match status" value="1"/>
</dbReference>
<evidence type="ECO:0000313" key="3">
    <source>
        <dbReference type="Proteomes" id="UP001589894"/>
    </source>
</evidence>
<evidence type="ECO:0000259" key="1">
    <source>
        <dbReference type="PROSITE" id="PS51819"/>
    </source>
</evidence>
<organism evidence="2 3">
    <name type="scientific">Plantactinospora siamensis</name>
    <dbReference type="NCBI Taxonomy" id="555372"/>
    <lineage>
        <taxon>Bacteria</taxon>
        <taxon>Bacillati</taxon>
        <taxon>Actinomycetota</taxon>
        <taxon>Actinomycetes</taxon>
        <taxon>Micromonosporales</taxon>
        <taxon>Micromonosporaceae</taxon>
        <taxon>Plantactinospora</taxon>
    </lineage>
</organism>
<dbReference type="SUPFAM" id="SSF54593">
    <property type="entry name" value="Glyoxalase/Bleomycin resistance protein/Dihydroxybiphenyl dioxygenase"/>
    <property type="match status" value="1"/>
</dbReference>
<comment type="caution">
    <text evidence="2">The sequence shown here is derived from an EMBL/GenBank/DDBJ whole genome shotgun (WGS) entry which is preliminary data.</text>
</comment>
<proteinExistence type="predicted"/>
<dbReference type="PROSITE" id="PS51819">
    <property type="entry name" value="VOC"/>
    <property type="match status" value="1"/>
</dbReference>
<gene>
    <name evidence="2" type="ORF">ACFFHU_12715</name>
</gene>
<dbReference type="EMBL" id="JBHLUE010000009">
    <property type="protein sequence ID" value="MFC0564992.1"/>
    <property type="molecule type" value="Genomic_DNA"/>
</dbReference>
<dbReference type="RefSeq" id="WP_377338427.1">
    <property type="nucleotide sequence ID" value="NZ_JBHLUE010000009.1"/>
</dbReference>
<feature type="domain" description="VOC" evidence="1">
    <location>
        <begin position="2"/>
        <end position="121"/>
    </location>
</feature>
<protein>
    <submittedName>
        <fullName evidence="2">VOC family protein</fullName>
    </submittedName>
</protein>
<reference evidence="2 3" key="1">
    <citation type="submission" date="2024-09" db="EMBL/GenBank/DDBJ databases">
        <authorList>
            <person name="Sun Q."/>
            <person name="Mori K."/>
        </authorList>
    </citation>
    <scope>NUCLEOTIDE SEQUENCE [LARGE SCALE GENOMIC DNA]</scope>
    <source>
        <strain evidence="2 3">TBRC 2205</strain>
    </source>
</reference>
<evidence type="ECO:0000313" key="2">
    <source>
        <dbReference type="EMBL" id="MFC0564992.1"/>
    </source>
</evidence>
<accession>A0ABV6NW39</accession>
<dbReference type="InterPro" id="IPR029068">
    <property type="entry name" value="Glyas_Bleomycin-R_OHBP_Dase"/>
</dbReference>
<dbReference type="Gene3D" id="3.10.180.10">
    <property type="entry name" value="2,3-Dihydroxybiphenyl 1,2-Dioxygenase, domain 1"/>
    <property type="match status" value="1"/>
</dbReference>